<reference evidence="4" key="1">
    <citation type="submission" date="2015-01" db="EMBL/GenBank/DDBJ databases">
        <authorList>
            <person name="MANFREDI Pablo"/>
        </authorList>
    </citation>
    <scope>NUCLEOTIDE SEQUENCE [LARGE SCALE GENOMIC DNA]</scope>
    <source>
        <strain evidence="4">Ccyn2B</strain>
    </source>
</reference>
<dbReference type="GO" id="GO:0009055">
    <property type="term" value="F:electron transfer activity"/>
    <property type="evidence" value="ECO:0007669"/>
    <property type="project" value="TreeGrafter"/>
</dbReference>
<evidence type="ECO:0000313" key="3">
    <source>
        <dbReference type="EMBL" id="CEN35236.1"/>
    </source>
</evidence>
<gene>
    <name evidence="3" type="primary">ywrO</name>
    <name evidence="3" type="ORF">CCYN2B_250071</name>
</gene>
<dbReference type="AlphaFoldDB" id="A0A0B7H6L5"/>
<evidence type="ECO:0000313" key="4">
    <source>
        <dbReference type="Proteomes" id="UP000038055"/>
    </source>
</evidence>
<dbReference type="EMBL" id="CDOD01000018">
    <property type="protein sequence ID" value="CEN35236.1"/>
    <property type="molecule type" value="Genomic_DNA"/>
</dbReference>
<dbReference type="InterPro" id="IPR003680">
    <property type="entry name" value="Flavodoxin_fold"/>
</dbReference>
<organism evidence="3 4">
    <name type="scientific">Capnocytophaga cynodegmi</name>
    <dbReference type="NCBI Taxonomy" id="28189"/>
    <lineage>
        <taxon>Bacteria</taxon>
        <taxon>Pseudomonadati</taxon>
        <taxon>Bacteroidota</taxon>
        <taxon>Flavobacteriia</taxon>
        <taxon>Flavobacteriales</taxon>
        <taxon>Flavobacteriaceae</taxon>
        <taxon>Capnocytophaga</taxon>
    </lineage>
</organism>
<accession>A0A0B7H6L5</accession>
<dbReference type="InterPro" id="IPR029039">
    <property type="entry name" value="Flavoprotein-like_sf"/>
</dbReference>
<dbReference type="Proteomes" id="UP000038055">
    <property type="component" value="Unassembled WGS sequence"/>
</dbReference>
<dbReference type="RefSeq" id="WP_041991848.1">
    <property type="nucleotide sequence ID" value="NZ_CDOD01000018.1"/>
</dbReference>
<dbReference type="GO" id="GO:0010181">
    <property type="term" value="F:FMN binding"/>
    <property type="evidence" value="ECO:0007669"/>
    <property type="project" value="TreeGrafter"/>
</dbReference>
<protein>
    <submittedName>
        <fullName evidence="3">General stress protein 14</fullName>
        <ecNumber evidence="3">1.6.99.-</ecNumber>
    </submittedName>
</protein>
<evidence type="ECO:0000259" key="2">
    <source>
        <dbReference type="Pfam" id="PF02525"/>
    </source>
</evidence>
<dbReference type="EC" id="1.6.99.-" evidence="3"/>
<keyword evidence="1 3" id="KW-0560">Oxidoreductase</keyword>
<feature type="domain" description="Flavodoxin-like fold" evidence="2">
    <location>
        <begin position="2"/>
        <end position="171"/>
    </location>
</feature>
<proteinExistence type="predicted"/>
<keyword evidence="4" id="KW-1185">Reference proteome</keyword>
<dbReference type="PANTHER" id="PTHR47307:SF1">
    <property type="entry name" value="GLUTATHIONE-REGULATED POTASSIUM-EFFLUX SYSTEM ANCILLARY PROTEIN KEFG"/>
    <property type="match status" value="1"/>
</dbReference>
<name>A0A0B7H6L5_9FLAO</name>
<evidence type="ECO:0000256" key="1">
    <source>
        <dbReference type="ARBA" id="ARBA00023002"/>
    </source>
</evidence>
<dbReference type="Gene3D" id="3.40.50.360">
    <property type="match status" value="1"/>
</dbReference>
<dbReference type="SUPFAM" id="SSF52218">
    <property type="entry name" value="Flavoproteins"/>
    <property type="match status" value="1"/>
</dbReference>
<dbReference type="InterPro" id="IPR046980">
    <property type="entry name" value="KefG/KefF"/>
</dbReference>
<dbReference type="Pfam" id="PF02525">
    <property type="entry name" value="Flavodoxin_2"/>
    <property type="match status" value="1"/>
</dbReference>
<sequence>MKKTLIIVAHPNMEASTVHKCWVTELEKYPNHYTIHRLYQVYPEGKIDVQKEQNLVEAHGNLVLQFPVYWFNCPPLLKQWLDEVFTYGWGYGSQAQVLVNRKIALAVSTGIDKEGYSHNGKQKYTIEETLRPFEMTMHYVKADYQPLFVFYGIDSNEGYNPETLQRVAQSAKDYIVFLEKM</sequence>
<dbReference type="GO" id="GO:0003955">
    <property type="term" value="F:NAD(P)H dehydrogenase (quinone) activity"/>
    <property type="evidence" value="ECO:0007669"/>
    <property type="project" value="TreeGrafter"/>
</dbReference>
<dbReference type="PANTHER" id="PTHR47307">
    <property type="entry name" value="GLUTATHIONE-REGULATED POTASSIUM-EFFLUX SYSTEM ANCILLARY PROTEIN KEFG"/>
    <property type="match status" value="1"/>
</dbReference>